<dbReference type="PANTHER" id="PTHR43877">
    <property type="entry name" value="AMINOALKYLPHOSPHONATE N-ACETYLTRANSFERASE-RELATED-RELATED"/>
    <property type="match status" value="1"/>
</dbReference>
<accession>A0A939RWZ5</accession>
<dbReference type="InterPro" id="IPR016181">
    <property type="entry name" value="Acyl_CoA_acyltransferase"/>
</dbReference>
<evidence type="ECO:0000256" key="1">
    <source>
        <dbReference type="ARBA" id="ARBA00022679"/>
    </source>
</evidence>
<keyword evidence="1" id="KW-0808">Transferase</keyword>
<dbReference type="InterPro" id="IPR050832">
    <property type="entry name" value="Bact_Acetyltransf"/>
</dbReference>
<dbReference type="Proteomes" id="UP000664209">
    <property type="component" value="Unassembled WGS sequence"/>
</dbReference>
<dbReference type="Gene3D" id="3.40.630.30">
    <property type="match status" value="1"/>
</dbReference>
<sequence length="161" mass="17428">MSTQETAPAATPVAWDHPAVQELCTEQQAELRGRYDDDGGAEPNLPAEEMLVTLLVHVDGQPVATGSLRDASTYGTGSGEIKRMYVRAPYRGRGLSRLVLTALEAAATARGMRRLILETGVLQPEAIGLYRSAGYTPIPRYGPYVHEADSLCFERALLTVP</sequence>
<gene>
    <name evidence="4" type="ORF">J4G33_15135</name>
</gene>
<dbReference type="GO" id="GO:0016747">
    <property type="term" value="F:acyltransferase activity, transferring groups other than amino-acyl groups"/>
    <property type="evidence" value="ECO:0007669"/>
    <property type="project" value="InterPro"/>
</dbReference>
<keyword evidence="2" id="KW-0012">Acyltransferase</keyword>
<dbReference type="PROSITE" id="PS51186">
    <property type="entry name" value="GNAT"/>
    <property type="match status" value="1"/>
</dbReference>
<evidence type="ECO:0000313" key="5">
    <source>
        <dbReference type="Proteomes" id="UP000664209"/>
    </source>
</evidence>
<feature type="domain" description="N-acetyltransferase" evidence="3">
    <location>
        <begin position="5"/>
        <end position="158"/>
    </location>
</feature>
<comment type="caution">
    <text evidence="4">The sequence shown here is derived from an EMBL/GenBank/DDBJ whole genome shotgun (WGS) entry which is preliminary data.</text>
</comment>
<proteinExistence type="predicted"/>
<dbReference type="RefSeq" id="WP_208056822.1">
    <property type="nucleotide sequence ID" value="NZ_JAGEMK010000010.1"/>
</dbReference>
<name>A0A939RWZ5_9CELL</name>
<dbReference type="PANTHER" id="PTHR43877:SF2">
    <property type="entry name" value="AMINOALKYLPHOSPHONATE N-ACETYLTRANSFERASE-RELATED"/>
    <property type="match status" value="1"/>
</dbReference>
<dbReference type="EMBL" id="JAGEMK010000010">
    <property type="protein sequence ID" value="MBO1753143.1"/>
    <property type="molecule type" value="Genomic_DNA"/>
</dbReference>
<evidence type="ECO:0000259" key="3">
    <source>
        <dbReference type="PROSITE" id="PS51186"/>
    </source>
</evidence>
<keyword evidence="5" id="KW-1185">Reference proteome</keyword>
<dbReference type="Pfam" id="PF00583">
    <property type="entry name" value="Acetyltransf_1"/>
    <property type="match status" value="1"/>
</dbReference>
<protein>
    <submittedName>
        <fullName evidence="4">GNAT family N-acetyltransferase</fullName>
    </submittedName>
</protein>
<reference evidence="4" key="1">
    <citation type="submission" date="2021-03" db="EMBL/GenBank/DDBJ databases">
        <title>Actinotalea soli sp. nov., isolated from soil.</title>
        <authorList>
            <person name="Ping W."/>
            <person name="Zhang J."/>
        </authorList>
    </citation>
    <scope>NUCLEOTIDE SEQUENCE</scope>
    <source>
        <strain evidence="4">BY-33</strain>
    </source>
</reference>
<evidence type="ECO:0000256" key="2">
    <source>
        <dbReference type="ARBA" id="ARBA00023315"/>
    </source>
</evidence>
<evidence type="ECO:0000313" key="4">
    <source>
        <dbReference type="EMBL" id="MBO1753143.1"/>
    </source>
</evidence>
<organism evidence="4 5">
    <name type="scientific">Actinotalea soli</name>
    <dbReference type="NCBI Taxonomy" id="2819234"/>
    <lineage>
        <taxon>Bacteria</taxon>
        <taxon>Bacillati</taxon>
        <taxon>Actinomycetota</taxon>
        <taxon>Actinomycetes</taxon>
        <taxon>Micrococcales</taxon>
        <taxon>Cellulomonadaceae</taxon>
        <taxon>Actinotalea</taxon>
    </lineage>
</organism>
<dbReference type="InterPro" id="IPR000182">
    <property type="entry name" value="GNAT_dom"/>
</dbReference>
<dbReference type="AlphaFoldDB" id="A0A939RWZ5"/>
<dbReference type="CDD" id="cd04301">
    <property type="entry name" value="NAT_SF"/>
    <property type="match status" value="1"/>
</dbReference>
<dbReference type="SUPFAM" id="SSF55729">
    <property type="entry name" value="Acyl-CoA N-acyltransferases (Nat)"/>
    <property type="match status" value="1"/>
</dbReference>